<dbReference type="Gene3D" id="3.90.1170.40">
    <property type="entry name" value="Molybdopterin biosynthesis MoaE subunit"/>
    <property type="match status" value="1"/>
</dbReference>
<dbReference type="CDD" id="cd00756">
    <property type="entry name" value="MoaE"/>
    <property type="match status" value="1"/>
</dbReference>
<proteinExistence type="predicted"/>
<dbReference type="EMBL" id="UINC01003063">
    <property type="protein sequence ID" value="SVA03008.1"/>
    <property type="molecule type" value="Genomic_DNA"/>
</dbReference>
<sequence length="148" mass="16916">MSPVQIELRDTPFDSFQELFEYRTTFSKNGDHGACSTFVGTMREYNGGDRVFAMQLEHYPGMTEKQLEEIVGEARKTHEILDGLLLHRIGNVRPGEDIVLIAIWATHRKDAFAACREIMEALKSKAPFWKKETLAKGDRWVENNTPGE</sequence>
<organism evidence="1">
    <name type="scientific">marine metagenome</name>
    <dbReference type="NCBI Taxonomy" id="408172"/>
    <lineage>
        <taxon>unclassified sequences</taxon>
        <taxon>metagenomes</taxon>
        <taxon>ecological metagenomes</taxon>
    </lineage>
</organism>
<evidence type="ECO:0008006" key="2">
    <source>
        <dbReference type="Google" id="ProtNLM"/>
    </source>
</evidence>
<dbReference type="Pfam" id="PF02391">
    <property type="entry name" value="MoaE"/>
    <property type="match status" value="1"/>
</dbReference>
<dbReference type="InterPro" id="IPR036563">
    <property type="entry name" value="MoaE_sf"/>
</dbReference>
<dbReference type="InterPro" id="IPR003448">
    <property type="entry name" value="Mopterin_biosynth_MoaE"/>
</dbReference>
<reference evidence="1" key="1">
    <citation type="submission" date="2018-05" db="EMBL/GenBank/DDBJ databases">
        <authorList>
            <person name="Lanie J.A."/>
            <person name="Ng W.-L."/>
            <person name="Kazmierczak K.M."/>
            <person name="Andrzejewski T.M."/>
            <person name="Davidsen T.M."/>
            <person name="Wayne K.J."/>
            <person name="Tettelin H."/>
            <person name="Glass J.I."/>
            <person name="Rusch D."/>
            <person name="Podicherti R."/>
            <person name="Tsui H.-C.T."/>
            <person name="Winkler M.E."/>
        </authorList>
    </citation>
    <scope>NUCLEOTIDE SEQUENCE</scope>
</reference>
<evidence type="ECO:0000313" key="1">
    <source>
        <dbReference type="EMBL" id="SVA03008.1"/>
    </source>
</evidence>
<dbReference type="SUPFAM" id="SSF54690">
    <property type="entry name" value="Molybdopterin synthase subunit MoaE"/>
    <property type="match status" value="1"/>
</dbReference>
<dbReference type="AlphaFoldDB" id="A0A381SI92"/>
<dbReference type="PANTHER" id="PTHR23404">
    <property type="entry name" value="MOLYBDOPTERIN SYNTHASE RELATED"/>
    <property type="match status" value="1"/>
</dbReference>
<dbReference type="GO" id="GO:0006777">
    <property type="term" value="P:Mo-molybdopterin cofactor biosynthetic process"/>
    <property type="evidence" value="ECO:0007669"/>
    <property type="project" value="InterPro"/>
</dbReference>
<name>A0A381SI92_9ZZZZ</name>
<protein>
    <recommendedName>
        <fullName evidence="2">Molybdopterin synthase catalytic subunit</fullName>
    </recommendedName>
</protein>
<gene>
    <name evidence="1" type="ORF">METZ01_LOCUS55862</name>
</gene>
<accession>A0A381SI92</accession>